<dbReference type="RefSeq" id="WP_345263543.1">
    <property type="nucleotide sequence ID" value="NZ_BAABIM010000001.1"/>
</dbReference>
<organism evidence="2 3">
    <name type="scientific">Nocardioides nanhaiensis</name>
    <dbReference type="NCBI Taxonomy" id="1476871"/>
    <lineage>
        <taxon>Bacteria</taxon>
        <taxon>Bacillati</taxon>
        <taxon>Actinomycetota</taxon>
        <taxon>Actinomycetes</taxon>
        <taxon>Propionibacteriales</taxon>
        <taxon>Nocardioidaceae</taxon>
        <taxon>Nocardioides</taxon>
    </lineage>
</organism>
<evidence type="ECO:0008006" key="4">
    <source>
        <dbReference type="Google" id="ProtNLM"/>
    </source>
</evidence>
<keyword evidence="3" id="KW-1185">Reference proteome</keyword>
<proteinExistence type="predicted"/>
<protein>
    <recommendedName>
        <fullName evidence="4">PH domain-containing protein</fullName>
    </recommendedName>
</protein>
<sequence>MHGDPEERFASSGGVASGVATLVLLAAAFALGLREGWGLAAHGVLLVLAVLAWGALLRPRVSIDGDRLRLRGVLSTTVIPLAAVQEVLVRQVLAVRVGERTFTSPAVGRRVKRAMGYHEPVSADGAMLGLAASPEAELAQSRIRDAALAARKRAGLEEWSPEQLALGEQVQREAAWLELGLLVVGVGLVVVGLLLG</sequence>
<evidence type="ECO:0000256" key="1">
    <source>
        <dbReference type="SAM" id="Phobius"/>
    </source>
</evidence>
<accession>A0ABP8VZ47</accession>
<comment type="caution">
    <text evidence="2">The sequence shown here is derived from an EMBL/GenBank/DDBJ whole genome shotgun (WGS) entry which is preliminary data.</text>
</comment>
<dbReference type="EMBL" id="BAABIM010000001">
    <property type="protein sequence ID" value="GAA4676005.1"/>
    <property type="molecule type" value="Genomic_DNA"/>
</dbReference>
<keyword evidence="1" id="KW-0472">Membrane</keyword>
<feature type="transmembrane region" description="Helical" evidence="1">
    <location>
        <begin position="39"/>
        <end position="57"/>
    </location>
</feature>
<evidence type="ECO:0000313" key="3">
    <source>
        <dbReference type="Proteomes" id="UP001500621"/>
    </source>
</evidence>
<name>A0ABP8VZ47_9ACTN</name>
<feature type="transmembrane region" description="Helical" evidence="1">
    <location>
        <begin position="12"/>
        <end position="33"/>
    </location>
</feature>
<keyword evidence="1" id="KW-1133">Transmembrane helix</keyword>
<keyword evidence="1" id="KW-0812">Transmembrane</keyword>
<dbReference type="Proteomes" id="UP001500621">
    <property type="component" value="Unassembled WGS sequence"/>
</dbReference>
<reference evidence="3" key="1">
    <citation type="journal article" date="2019" name="Int. J. Syst. Evol. Microbiol.">
        <title>The Global Catalogue of Microorganisms (GCM) 10K type strain sequencing project: providing services to taxonomists for standard genome sequencing and annotation.</title>
        <authorList>
            <consortium name="The Broad Institute Genomics Platform"/>
            <consortium name="The Broad Institute Genome Sequencing Center for Infectious Disease"/>
            <person name="Wu L."/>
            <person name="Ma J."/>
        </authorList>
    </citation>
    <scope>NUCLEOTIDE SEQUENCE [LARGE SCALE GENOMIC DNA]</scope>
    <source>
        <strain evidence="3">JCM 18127</strain>
    </source>
</reference>
<gene>
    <name evidence="2" type="ORF">GCM10023226_11510</name>
</gene>
<feature type="transmembrane region" description="Helical" evidence="1">
    <location>
        <begin position="175"/>
        <end position="195"/>
    </location>
</feature>
<evidence type="ECO:0000313" key="2">
    <source>
        <dbReference type="EMBL" id="GAA4676005.1"/>
    </source>
</evidence>